<dbReference type="SUPFAM" id="SSF55729">
    <property type="entry name" value="Acyl-CoA N-acyltransferases (Nat)"/>
    <property type="match status" value="2"/>
</dbReference>
<gene>
    <name evidence="2" type="ORF">IAA81_08870</name>
</gene>
<dbReference type="PIRSF" id="PIRSF018688">
    <property type="entry name" value="UCP018688"/>
    <property type="match status" value="1"/>
</dbReference>
<evidence type="ECO:0000313" key="2">
    <source>
        <dbReference type="EMBL" id="MBO8458319.1"/>
    </source>
</evidence>
<evidence type="ECO:0000313" key="3">
    <source>
        <dbReference type="Proteomes" id="UP000823638"/>
    </source>
</evidence>
<dbReference type="Proteomes" id="UP000823638">
    <property type="component" value="Unassembled WGS sequence"/>
</dbReference>
<dbReference type="Pfam" id="PF09924">
    <property type="entry name" value="LPG_synthase_C"/>
    <property type="match status" value="1"/>
</dbReference>
<organism evidence="2 3">
    <name type="scientific">Candidatus Gallitreponema excrementavium</name>
    <dbReference type="NCBI Taxonomy" id="2840840"/>
    <lineage>
        <taxon>Bacteria</taxon>
        <taxon>Pseudomonadati</taxon>
        <taxon>Spirochaetota</taxon>
        <taxon>Spirochaetia</taxon>
        <taxon>Spirochaetales</taxon>
        <taxon>Candidatus Gallitreponema</taxon>
    </lineage>
</organism>
<dbReference type="AlphaFoldDB" id="A0A9D9HR36"/>
<dbReference type="InterPro" id="IPR024320">
    <property type="entry name" value="LPG_synthase_C"/>
</dbReference>
<proteinExistence type="predicted"/>
<dbReference type="EMBL" id="JADIMM010000103">
    <property type="protein sequence ID" value="MBO8458319.1"/>
    <property type="molecule type" value="Genomic_DNA"/>
</dbReference>
<reference evidence="2" key="2">
    <citation type="journal article" date="2021" name="PeerJ">
        <title>Extensive microbial diversity within the chicken gut microbiome revealed by metagenomics and culture.</title>
        <authorList>
            <person name="Gilroy R."/>
            <person name="Ravi A."/>
            <person name="Getino M."/>
            <person name="Pursley I."/>
            <person name="Horton D.L."/>
            <person name="Alikhan N.F."/>
            <person name="Baker D."/>
            <person name="Gharbi K."/>
            <person name="Hall N."/>
            <person name="Watson M."/>
            <person name="Adriaenssens E.M."/>
            <person name="Foster-Nyarko E."/>
            <person name="Jarju S."/>
            <person name="Secka A."/>
            <person name="Antonio M."/>
            <person name="Oren A."/>
            <person name="Chaudhuri R.R."/>
            <person name="La Ragione R."/>
            <person name="Hildebrand F."/>
            <person name="Pallen M.J."/>
        </authorList>
    </citation>
    <scope>NUCLEOTIDE SEQUENCE</scope>
    <source>
        <strain evidence="2">10532</strain>
    </source>
</reference>
<dbReference type="InterPro" id="IPR016732">
    <property type="entry name" value="UCP018688"/>
</dbReference>
<reference evidence="2" key="1">
    <citation type="submission" date="2020-10" db="EMBL/GenBank/DDBJ databases">
        <authorList>
            <person name="Gilroy R."/>
        </authorList>
    </citation>
    <scope>NUCLEOTIDE SEQUENCE</scope>
    <source>
        <strain evidence="2">10532</strain>
    </source>
</reference>
<accession>A0A9D9HR36</accession>
<feature type="domain" description="Phosphatidylglycerol lysyltransferase C-terminal" evidence="1">
    <location>
        <begin position="150"/>
        <end position="328"/>
    </location>
</feature>
<comment type="caution">
    <text evidence="2">The sequence shown here is derived from an EMBL/GenBank/DDBJ whole genome shotgun (WGS) entry which is preliminary data.</text>
</comment>
<dbReference type="PANTHER" id="PTHR41373:SF1">
    <property type="entry name" value="PHOSPHATIDYLGLYCEROL LYSYLTRANSFERASE C-TERMINAL DOMAIN-CONTAINING PROTEIN"/>
    <property type="match status" value="1"/>
</dbReference>
<sequence length="333" mass="38344">MCVPKYPVFAPLSLEYRAELEPFFEKSDSGISEFTFPSLFVHRTKYSYQISCSGPGQYIFTAGIRGKKYFFTPFKIPEPMVLERLFFDFDTWNLISGEQFLLFSDIAGLDRSVFEQSAFYNSSPEESCLLMEGETGAEIPLEFSGIKLLANENKKNWDYIYKREKLATLSGKMLHKKKNLVNQFSRLYSPEFRILESGNDSIGHALSVLEEWHKERENFEDKSFYDYYPAKEALENFSSLGFSGAIVYIDGIPAGFTIGEKIPGISHYAVHFEKGLTRFKGIYQYLNQAYARLLPEDIEFVNREQDLGDEGLRQAKLSYKPCGMIKKFSISRL</sequence>
<protein>
    <submittedName>
        <fullName evidence="2">DUF2156 domain-containing protein</fullName>
    </submittedName>
</protein>
<dbReference type="PANTHER" id="PTHR41373">
    <property type="entry name" value="DUF2156 DOMAIN-CONTAINING PROTEIN"/>
    <property type="match status" value="1"/>
</dbReference>
<evidence type="ECO:0000259" key="1">
    <source>
        <dbReference type="Pfam" id="PF09924"/>
    </source>
</evidence>
<dbReference type="InterPro" id="IPR016181">
    <property type="entry name" value="Acyl_CoA_acyltransferase"/>
</dbReference>
<dbReference type="Gene3D" id="3.40.630.30">
    <property type="match status" value="1"/>
</dbReference>
<name>A0A9D9HR36_9SPIR</name>